<dbReference type="SMART" id="SM00220">
    <property type="entry name" value="S_TKc"/>
    <property type="match status" value="1"/>
</dbReference>
<evidence type="ECO:0000256" key="1">
    <source>
        <dbReference type="ARBA" id="ARBA00022527"/>
    </source>
</evidence>
<sequence>MSGQGVVTSGVCSVRAAGTRKHTCVKNSSDCLQEMALYIKTVCPVHYQKIIHRDIKPSNLLLTEDGRVQICDFGVCNQFEGSDAVLSDTRGTPAFVPPEAGDHGEPICKIGINAVKEAIGGAVVQALDIWQMGVTLYSLLYGKVPFTDDSILAVYRRIRHQPLLFQDK</sequence>
<dbReference type="InterPro" id="IPR008271">
    <property type="entry name" value="Ser/Thr_kinase_AS"/>
</dbReference>
<reference evidence="7 8" key="1">
    <citation type="submission" date="2022-01" db="EMBL/GenBank/DDBJ databases">
        <title>A chromosomal length assembly of Cordylochernes scorpioides.</title>
        <authorList>
            <person name="Zeh D."/>
            <person name="Zeh J."/>
        </authorList>
    </citation>
    <scope>NUCLEOTIDE SEQUENCE [LARGE SCALE GENOMIC DNA]</scope>
    <source>
        <strain evidence="7">IN4F17</strain>
        <tissue evidence="7">Whole Body</tissue>
    </source>
</reference>
<keyword evidence="4" id="KW-0418">Kinase</keyword>
<dbReference type="PROSITE" id="PS00108">
    <property type="entry name" value="PROTEIN_KINASE_ST"/>
    <property type="match status" value="1"/>
</dbReference>
<name>A0ABY6LAM5_9ARAC</name>
<evidence type="ECO:0000256" key="4">
    <source>
        <dbReference type="ARBA" id="ARBA00022777"/>
    </source>
</evidence>
<feature type="domain" description="Protein kinase" evidence="6">
    <location>
        <begin position="1"/>
        <end position="168"/>
    </location>
</feature>
<proteinExistence type="predicted"/>
<organism evidence="7 8">
    <name type="scientific">Cordylochernes scorpioides</name>
    <dbReference type="NCBI Taxonomy" id="51811"/>
    <lineage>
        <taxon>Eukaryota</taxon>
        <taxon>Metazoa</taxon>
        <taxon>Ecdysozoa</taxon>
        <taxon>Arthropoda</taxon>
        <taxon>Chelicerata</taxon>
        <taxon>Arachnida</taxon>
        <taxon>Pseudoscorpiones</taxon>
        <taxon>Cheliferoidea</taxon>
        <taxon>Chernetidae</taxon>
        <taxon>Cordylochernes</taxon>
    </lineage>
</organism>
<keyword evidence="3" id="KW-0547">Nucleotide-binding</keyword>
<dbReference type="InterPro" id="IPR000719">
    <property type="entry name" value="Prot_kinase_dom"/>
</dbReference>
<keyword evidence="1" id="KW-0723">Serine/threonine-protein kinase</keyword>
<dbReference type="PANTHER" id="PTHR43895">
    <property type="entry name" value="CALCIUM/CALMODULIN-DEPENDENT PROTEIN KINASE KINASE-RELATED"/>
    <property type="match status" value="1"/>
</dbReference>
<dbReference type="PANTHER" id="PTHR43895:SF164">
    <property type="entry name" value="CALCIUM_CALMODULIN-DEPENDENT PROTEIN KINASE KINASE"/>
    <property type="match status" value="1"/>
</dbReference>
<gene>
    <name evidence="7" type="ORF">LAZ67_16000104</name>
</gene>
<dbReference type="PROSITE" id="PS50011">
    <property type="entry name" value="PROTEIN_KINASE_DOM"/>
    <property type="match status" value="1"/>
</dbReference>
<keyword evidence="2" id="KW-0808">Transferase</keyword>
<evidence type="ECO:0000313" key="8">
    <source>
        <dbReference type="Proteomes" id="UP001235939"/>
    </source>
</evidence>
<dbReference type="Gene3D" id="1.10.510.10">
    <property type="entry name" value="Transferase(Phosphotransferase) domain 1"/>
    <property type="match status" value="1"/>
</dbReference>
<dbReference type="InterPro" id="IPR011009">
    <property type="entry name" value="Kinase-like_dom_sf"/>
</dbReference>
<dbReference type="SUPFAM" id="SSF56112">
    <property type="entry name" value="Protein kinase-like (PK-like)"/>
    <property type="match status" value="1"/>
</dbReference>
<dbReference type="Proteomes" id="UP001235939">
    <property type="component" value="Chromosome 16"/>
</dbReference>
<protein>
    <submittedName>
        <fullName evidence="7">CAMKK2</fullName>
    </submittedName>
</protein>
<dbReference type="Pfam" id="PF00069">
    <property type="entry name" value="Pkinase"/>
    <property type="match status" value="1"/>
</dbReference>
<dbReference type="EMBL" id="CP092878">
    <property type="protein sequence ID" value="UYV78098.1"/>
    <property type="molecule type" value="Genomic_DNA"/>
</dbReference>
<evidence type="ECO:0000313" key="7">
    <source>
        <dbReference type="EMBL" id="UYV78098.1"/>
    </source>
</evidence>
<evidence type="ECO:0000256" key="3">
    <source>
        <dbReference type="ARBA" id="ARBA00022741"/>
    </source>
</evidence>
<evidence type="ECO:0000259" key="6">
    <source>
        <dbReference type="PROSITE" id="PS50011"/>
    </source>
</evidence>
<keyword evidence="5" id="KW-0067">ATP-binding</keyword>
<keyword evidence="8" id="KW-1185">Reference proteome</keyword>
<evidence type="ECO:0000256" key="2">
    <source>
        <dbReference type="ARBA" id="ARBA00022679"/>
    </source>
</evidence>
<accession>A0ABY6LAM5</accession>
<evidence type="ECO:0000256" key="5">
    <source>
        <dbReference type="ARBA" id="ARBA00022840"/>
    </source>
</evidence>